<accession>A0ABT6CCV1</accession>
<organism evidence="12 13">
    <name type="scientific">Novosphingobium cyanobacteriorum</name>
    <dbReference type="NCBI Taxonomy" id="3024215"/>
    <lineage>
        <taxon>Bacteria</taxon>
        <taxon>Pseudomonadati</taxon>
        <taxon>Pseudomonadota</taxon>
        <taxon>Alphaproteobacteria</taxon>
        <taxon>Sphingomonadales</taxon>
        <taxon>Sphingomonadaceae</taxon>
        <taxon>Novosphingobium</taxon>
    </lineage>
</organism>
<evidence type="ECO:0000256" key="8">
    <source>
        <dbReference type="ARBA" id="ARBA00022842"/>
    </source>
</evidence>
<dbReference type="InterPro" id="IPR024932">
    <property type="entry name" value="ApbE"/>
</dbReference>
<dbReference type="InterPro" id="IPR003374">
    <property type="entry name" value="ApbE-like_sf"/>
</dbReference>
<sequence>MTDTGLQVHSHSFSAMASPCEIKVETDDPALAVRLGAIGEVEARRIEEKYTRYKPTGIVSRINSAQGEPVEVDAETAGLIAYAAQVHELSEGRFDITSGVLRRVWKFDGSANVPSRALVQKVLPLVGWSKVRWDNPVITLPAGMEIDLGGICKEYAVDRAAMAVRQAAPDVPAMVNFGGDLATTAPKREGRWRIAIESLDPTKDTGGVLHIAGGAIATSGDARRFLLKKGRRYSHILDPRTGYPVEHPPRSVTVAAKTCLQAGTLSTLAMLRGREAETFLKSEGVQSWVHW</sequence>
<dbReference type="SUPFAM" id="SSF143631">
    <property type="entry name" value="ApbE-like"/>
    <property type="match status" value="1"/>
</dbReference>
<keyword evidence="7 11" id="KW-0274">FAD</keyword>
<comment type="cofactor">
    <cofactor evidence="1">
        <name>Mg(2+)</name>
        <dbReference type="ChEBI" id="CHEBI:18420"/>
    </cofactor>
</comment>
<evidence type="ECO:0000256" key="5">
    <source>
        <dbReference type="ARBA" id="ARBA00022679"/>
    </source>
</evidence>
<evidence type="ECO:0000256" key="2">
    <source>
        <dbReference type="ARBA" id="ARBA00011955"/>
    </source>
</evidence>
<keyword evidence="13" id="KW-1185">Reference proteome</keyword>
<dbReference type="PIRSF" id="PIRSF006268">
    <property type="entry name" value="ApbE"/>
    <property type="match status" value="1"/>
</dbReference>
<gene>
    <name evidence="12" type="ORF">POM99_00940</name>
</gene>
<evidence type="ECO:0000256" key="9">
    <source>
        <dbReference type="ARBA" id="ARBA00031306"/>
    </source>
</evidence>
<dbReference type="Proteomes" id="UP001222770">
    <property type="component" value="Unassembled WGS sequence"/>
</dbReference>
<evidence type="ECO:0000313" key="12">
    <source>
        <dbReference type="EMBL" id="MDF8331754.1"/>
    </source>
</evidence>
<evidence type="ECO:0000256" key="3">
    <source>
        <dbReference type="ARBA" id="ARBA00016337"/>
    </source>
</evidence>
<evidence type="ECO:0000256" key="4">
    <source>
        <dbReference type="ARBA" id="ARBA00022630"/>
    </source>
</evidence>
<reference evidence="12 13" key="1">
    <citation type="submission" date="2023-03" db="EMBL/GenBank/DDBJ databases">
        <title>Novosphingobium cyanobacteriorum sp. nov., isolated from a eutrophic reservoir during the Microcystis bloom period.</title>
        <authorList>
            <person name="Kang M."/>
            <person name="Le V."/>
            <person name="Ko S.-R."/>
            <person name="Lee S.-A."/>
            <person name="Ahn C.-Y."/>
        </authorList>
    </citation>
    <scope>NUCLEOTIDE SEQUENCE [LARGE SCALE GENOMIC DNA]</scope>
    <source>
        <strain evidence="12 13">HBC54</strain>
    </source>
</reference>
<evidence type="ECO:0000256" key="11">
    <source>
        <dbReference type="PIRNR" id="PIRNR006268"/>
    </source>
</evidence>
<protein>
    <recommendedName>
        <fullName evidence="3 11">FAD:protein FMN transferase</fullName>
        <ecNumber evidence="2 11">2.7.1.180</ecNumber>
    </recommendedName>
    <alternativeName>
        <fullName evidence="9 11">Flavin transferase</fullName>
    </alternativeName>
</protein>
<dbReference type="GO" id="GO:0016740">
    <property type="term" value="F:transferase activity"/>
    <property type="evidence" value="ECO:0007669"/>
    <property type="project" value="UniProtKB-KW"/>
</dbReference>
<proteinExistence type="inferred from homology"/>
<keyword evidence="4 11" id="KW-0285">Flavoprotein</keyword>
<dbReference type="EMBL" id="JAROCY010000001">
    <property type="protein sequence ID" value="MDF8331754.1"/>
    <property type="molecule type" value="Genomic_DNA"/>
</dbReference>
<evidence type="ECO:0000313" key="13">
    <source>
        <dbReference type="Proteomes" id="UP001222770"/>
    </source>
</evidence>
<evidence type="ECO:0000256" key="1">
    <source>
        <dbReference type="ARBA" id="ARBA00001946"/>
    </source>
</evidence>
<dbReference type="PANTHER" id="PTHR30040">
    <property type="entry name" value="THIAMINE BIOSYNTHESIS LIPOPROTEIN APBE"/>
    <property type="match status" value="1"/>
</dbReference>
<dbReference type="Gene3D" id="3.10.520.10">
    <property type="entry name" value="ApbE-like domains"/>
    <property type="match status" value="1"/>
</dbReference>
<dbReference type="EC" id="2.7.1.180" evidence="2 11"/>
<dbReference type="RefSeq" id="WP_277274859.1">
    <property type="nucleotide sequence ID" value="NZ_JAROCY010000001.1"/>
</dbReference>
<dbReference type="PANTHER" id="PTHR30040:SF2">
    <property type="entry name" value="FAD:PROTEIN FMN TRANSFERASE"/>
    <property type="match status" value="1"/>
</dbReference>
<comment type="similarity">
    <text evidence="11">Belongs to the ApbE family.</text>
</comment>
<keyword evidence="6 11" id="KW-0479">Metal-binding</keyword>
<comment type="caution">
    <text evidence="12">The sequence shown here is derived from an EMBL/GenBank/DDBJ whole genome shotgun (WGS) entry which is preliminary data.</text>
</comment>
<dbReference type="Pfam" id="PF02424">
    <property type="entry name" value="ApbE"/>
    <property type="match status" value="1"/>
</dbReference>
<keyword evidence="5 11" id="KW-0808">Transferase</keyword>
<evidence type="ECO:0000256" key="10">
    <source>
        <dbReference type="ARBA" id="ARBA00048540"/>
    </source>
</evidence>
<keyword evidence="8 11" id="KW-0460">Magnesium</keyword>
<comment type="catalytic activity">
    <reaction evidence="10 11">
        <text>L-threonyl-[protein] + FAD = FMN-L-threonyl-[protein] + AMP + H(+)</text>
        <dbReference type="Rhea" id="RHEA:36847"/>
        <dbReference type="Rhea" id="RHEA-COMP:11060"/>
        <dbReference type="Rhea" id="RHEA-COMP:11061"/>
        <dbReference type="ChEBI" id="CHEBI:15378"/>
        <dbReference type="ChEBI" id="CHEBI:30013"/>
        <dbReference type="ChEBI" id="CHEBI:57692"/>
        <dbReference type="ChEBI" id="CHEBI:74257"/>
        <dbReference type="ChEBI" id="CHEBI:456215"/>
        <dbReference type="EC" id="2.7.1.180"/>
    </reaction>
</comment>
<name>A0ABT6CCV1_9SPHN</name>
<evidence type="ECO:0000256" key="6">
    <source>
        <dbReference type="ARBA" id="ARBA00022723"/>
    </source>
</evidence>
<evidence type="ECO:0000256" key="7">
    <source>
        <dbReference type="ARBA" id="ARBA00022827"/>
    </source>
</evidence>